<protein>
    <submittedName>
        <fullName evidence="2">Uncharacterized protein</fullName>
    </submittedName>
</protein>
<feature type="compositionally biased region" description="Polar residues" evidence="1">
    <location>
        <begin position="44"/>
        <end position="56"/>
    </location>
</feature>
<evidence type="ECO:0000256" key="1">
    <source>
        <dbReference type="SAM" id="MobiDB-lite"/>
    </source>
</evidence>
<dbReference type="EMBL" id="JAAGWK010000010">
    <property type="protein sequence ID" value="NEL53942.1"/>
    <property type="molecule type" value="Genomic_DNA"/>
</dbReference>
<feature type="compositionally biased region" description="Low complexity" evidence="1">
    <location>
        <begin position="245"/>
        <end position="256"/>
    </location>
</feature>
<accession>A0A7K3WBV9</accession>
<proteinExistence type="predicted"/>
<sequence length="293" mass="29900">MTHSQIDSTYSTTTTTDTGAAPVSQGTSSPNTTTDVAKDEARNVGQTAANAGSQVAATAADEAKHVAGEAKAQATNVIGQGRQQVTQQVQTQAKNGQQKAVQSISALASELRTMAEGGQPSSGPATDIVRQATDKLDEVAHWIESREPGDLVEEVRSFARRRPGAFLLGAAVAGVLAGRLTSGVVSAHKDSSPSGTSGTAPRQGLGAPSQQGNWVEETYTPETSSYATAGTQAYGQATPAHGQAYETGYTETTTGSVPPPPYGTVPPAGSVVPPTTPSGWDDPQRGLGQGGQQ</sequence>
<gene>
    <name evidence="2" type="ORF">G1H19_08010</name>
</gene>
<feature type="compositionally biased region" description="Low complexity" evidence="1">
    <location>
        <begin position="226"/>
        <end position="238"/>
    </location>
</feature>
<feature type="compositionally biased region" description="Low complexity" evidence="1">
    <location>
        <begin position="7"/>
        <end position="18"/>
    </location>
</feature>
<feature type="region of interest" description="Disordered" evidence="1">
    <location>
        <begin position="1"/>
        <end position="70"/>
    </location>
</feature>
<reference evidence="2 3" key="1">
    <citation type="submission" date="2020-02" db="EMBL/GenBank/DDBJ databases">
        <title>The whole genome sequence of CPCC 205119.</title>
        <authorList>
            <person name="Jiang Z."/>
        </authorList>
    </citation>
    <scope>NUCLEOTIDE SEQUENCE [LARGE SCALE GENOMIC DNA]</scope>
    <source>
        <strain evidence="2 3">CPCC 205119</strain>
    </source>
</reference>
<organism evidence="2 3">
    <name type="scientific">Goekera deserti</name>
    <dbReference type="NCBI Taxonomy" id="2497753"/>
    <lineage>
        <taxon>Bacteria</taxon>
        <taxon>Bacillati</taxon>
        <taxon>Actinomycetota</taxon>
        <taxon>Actinomycetes</taxon>
        <taxon>Geodermatophilales</taxon>
        <taxon>Geodermatophilaceae</taxon>
        <taxon>Goekera</taxon>
    </lineage>
</organism>
<dbReference type="RefSeq" id="WP_152729839.1">
    <property type="nucleotide sequence ID" value="NZ_JAABOZ010000002.1"/>
</dbReference>
<keyword evidence="3" id="KW-1185">Reference proteome</keyword>
<dbReference type="AlphaFoldDB" id="A0A7K3WBV9"/>
<evidence type="ECO:0000313" key="2">
    <source>
        <dbReference type="EMBL" id="NEL53942.1"/>
    </source>
</evidence>
<name>A0A7K3WBV9_9ACTN</name>
<comment type="caution">
    <text evidence="2">The sequence shown here is derived from an EMBL/GenBank/DDBJ whole genome shotgun (WGS) entry which is preliminary data.</text>
</comment>
<feature type="compositionally biased region" description="Polar residues" evidence="1">
    <location>
        <begin position="24"/>
        <end position="35"/>
    </location>
</feature>
<dbReference type="Proteomes" id="UP000470470">
    <property type="component" value="Unassembled WGS sequence"/>
</dbReference>
<evidence type="ECO:0000313" key="3">
    <source>
        <dbReference type="Proteomes" id="UP000470470"/>
    </source>
</evidence>
<feature type="region of interest" description="Disordered" evidence="1">
    <location>
        <begin position="184"/>
        <end position="293"/>
    </location>
</feature>